<reference evidence="2" key="1">
    <citation type="journal article" date="2018" name="Nat. Plants">
        <title>Whole-genome landscape of Medicago truncatula symbiotic genes.</title>
        <authorList>
            <person name="Pecrix Y."/>
            <person name="Gamas P."/>
            <person name="Carrere S."/>
        </authorList>
    </citation>
    <scope>NUCLEOTIDE SEQUENCE</scope>
    <source>
        <tissue evidence="2">Leaves</tissue>
    </source>
</reference>
<feature type="transmembrane region" description="Helical" evidence="1">
    <location>
        <begin position="12"/>
        <end position="31"/>
    </location>
</feature>
<proteinExistence type="predicted"/>
<accession>A0A396JCK6</accession>
<keyword evidence="1" id="KW-0812">Transmembrane</keyword>
<dbReference type="AlphaFoldDB" id="A0A396JCK6"/>
<organism evidence="2">
    <name type="scientific">Medicago truncatula</name>
    <name type="common">Barrel medic</name>
    <name type="synonym">Medicago tribuloides</name>
    <dbReference type="NCBI Taxonomy" id="3880"/>
    <lineage>
        <taxon>Eukaryota</taxon>
        <taxon>Viridiplantae</taxon>
        <taxon>Streptophyta</taxon>
        <taxon>Embryophyta</taxon>
        <taxon>Tracheophyta</taxon>
        <taxon>Spermatophyta</taxon>
        <taxon>Magnoliopsida</taxon>
        <taxon>eudicotyledons</taxon>
        <taxon>Gunneridae</taxon>
        <taxon>Pentapetalae</taxon>
        <taxon>rosids</taxon>
        <taxon>fabids</taxon>
        <taxon>Fabales</taxon>
        <taxon>Fabaceae</taxon>
        <taxon>Papilionoideae</taxon>
        <taxon>50 kb inversion clade</taxon>
        <taxon>NPAAA clade</taxon>
        <taxon>Hologalegina</taxon>
        <taxon>IRL clade</taxon>
        <taxon>Trifolieae</taxon>
        <taxon>Medicago</taxon>
    </lineage>
</organism>
<evidence type="ECO:0008006" key="3">
    <source>
        <dbReference type="Google" id="ProtNLM"/>
    </source>
</evidence>
<protein>
    <recommendedName>
        <fullName evidence="3">Transmembrane protein</fullName>
    </recommendedName>
</protein>
<gene>
    <name evidence="2" type="ORF">MtrunA17_Chr2g0306751</name>
</gene>
<dbReference type="Proteomes" id="UP000265566">
    <property type="component" value="Chromosome 2"/>
</dbReference>
<feature type="transmembrane region" description="Helical" evidence="1">
    <location>
        <begin position="60"/>
        <end position="89"/>
    </location>
</feature>
<keyword evidence="1" id="KW-0472">Membrane</keyword>
<name>A0A396JCK6_MEDTR</name>
<sequence>MVEIKNFNLRNTCVYPLVVLFFHYPFIFITVPHLQKNVVLLPHHRRRSHPRRHLCETCTWLFLFMTVVPLTLASFYPWLSFLLSLYIMFSRWKESHG</sequence>
<evidence type="ECO:0000313" key="2">
    <source>
        <dbReference type="EMBL" id="RHN74128.1"/>
    </source>
</evidence>
<comment type="caution">
    <text evidence="2">The sequence shown here is derived from an EMBL/GenBank/DDBJ whole genome shotgun (WGS) entry which is preliminary data.</text>
</comment>
<dbReference type="Gramene" id="rna10121">
    <property type="protein sequence ID" value="RHN74128.1"/>
    <property type="gene ID" value="gene10121"/>
</dbReference>
<evidence type="ECO:0000256" key="1">
    <source>
        <dbReference type="SAM" id="Phobius"/>
    </source>
</evidence>
<dbReference type="EMBL" id="PSQE01000002">
    <property type="protein sequence ID" value="RHN74128.1"/>
    <property type="molecule type" value="Genomic_DNA"/>
</dbReference>
<keyword evidence="1" id="KW-1133">Transmembrane helix</keyword>